<dbReference type="InterPro" id="IPR043132">
    <property type="entry name" value="BCAT-like_C"/>
</dbReference>
<keyword evidence="10 16" id="KW-0663">Pyridoxal phosphate</keyword>
<evidence type="ECO:0000256" key="12">
    <source>
        <dbReference type="ARBA" id="ARBA00048212"/>
    </source>
</evidence>
<dbReference type="Gene3D" id="3.30.470.10">
    <property type="match status" value="1"/>
</dbReference>
<evidence type="ECO:0000256" key="13">
    <source>
        <dbReference type="ARBA" id="ARBA00048798"/>
    </source>
</evidence>
<evidence type="ECO:0000256" key="14">
    <source>
        <dbReference type="ARBA" id="ARBA00049229"/>
    </source>
</evidence>
<dbReference type="InterPro" id="IPR005785">
    <property type="entry name" value="B_amino_transI"/>
</dbReference>
<comment type="similarity">
    <text evidence="6 15">Belongs to the class-IV pyridoxal-phosphate-dependent aminotransferase family.</text>
</comment>
<dbReference type="GO" id="GO:0052655">
    <property type="term" value="F:L-valine-2-oxoglutarate transaminase activity"/>
    <property type="evidence" value="ECO:0007669"/>
    <property type="project" value="RHEA"/>
</dbReference>
<reference evidence="18 19" key="1">
    <citation type="submission" date="2014-07" db="EMBL/GenBank/DDBJ databases">
        <title>Draft genome sequence of Thalassospira profundimaris R8-17.</title>
        <authorList>
            <person name="Lai Q."/>
            <person name="Shao Z."/>
        </authorList>
    </citation>
    <scope>NUCLEOTIDE SEQUENCE [LARGE SCALE GENOMIC DNA]</scope>
    <source>
        <strain evidence="18 19">R8-17</strain>
    </source>
</reference>
<protein>
    <recommendedName>
        <fullName evidence="17">Branched-chain-amino-acid aminotransferase</fullName>
        <shortName evidence="17">BCAT</shortName>
        <ecNumber evidence="17">2.6.1.42</ecNumber>
    </recommendedName>
</protein>
<dbReference type="GO" id="GO:0009098">
    <property type="term" value="P:L-leucine biosynthetic process"/>
    <property type="evidence" value="ECO:0007669"/>
    <property type="project" value="UniProtKB-UniPathway"/>
</dbReference>
<dbReference type="InterPro" id="IPR018300">
    <property type="entry name" value="Aminotrans_IV_CS"/>
</dbReference>
<name>A0A367VJV7_9PROT</name>
<proteinExistence type="inferred from homology"/>
<dbReference type="EMBL" id="JPWB01000001">
    <property type="protein sequence ID" value="RCK25494.1"/>
    <property type="molecule type" value="Genomic_DNA"/>
</dbReference>
<dbReference type="FunFam" id="3.20.10.10:FF:000002">
    <property type="entry name" value="D-alanine aminotransferase"/>
    <property type="match status" value="1"/>
</dbReference>
<dbReference type="GO" id="GO:0009099">
    <property type="term" value="P:L-valine biosynthetic process"/>
    <property type="evidence" value="ECO:0007669"/>
    <property type="project" value="UniProtKB-UniPathway"/>
</dbReference>
<keyword evidence="11 17" id="KW-0100">Branched-chain amino acid biosynthesis</keyword>
<dbReference type="PANTHER" id="PTHR42743:SF11">
    <property type="entry name" value="AMINODEOXYCHORISMATE LYASE"/>
    <property type="match status" value="1"/>
</dbReference>
<comment type="catalytic activity">
    <reaction evidence="14 17">
        <text>L-leucine + 2-oxoglutarate = 4-methyl-2-oxopentanoate + L-glutamate</text>
        <dbReference type="Rhea" id="RHEA:18321"/>
        <dbReference type="ChEBI" id="CHEBI:16810"/>
        <dbReference type="ChEBI" id="CHEBI:17865"/>
        <dbReference type="ChEBI" id="CHEBI:29985"/>
        <dbReference type="ChEBI" id="CHEBI:57427"/>
        <dbReference type="EC" id="2.6.1.42"/>
    </reaction>
</comment>
<dbReference type="SUPFAM" id="SSF56752">
    <property type="entry name" value="D-aminoacid aminotransferase-like PLP-dependent enzymes"/>
    <property type="match status" value="1"/>
</dbReference>
<evidence type="ECO:0000256" key="1">
    <source>
        <dbReference type="ARBA" id="ARBA00001933"/>
    </source>
</evidence>
<accession>A0A367VJV7</accession>
<dbReference type="InterPro" id="IPR043131">
    <property type="entry name" value="BCAT-like_N"/>
</dbReference>
<dbReference type="Pfam" id="PF01063">
    <property type="entry name" value="Aminotran_4"/>
    <property type="match status" value="1"/>
</dbReference>
<comment type="caution">
    <text evidence="18">The sequence shown here is derived from an EMBL/GenBank/DDBJ whole genome shotgun (WGS) entry which is preliminary data.</text>
</comment>
<evidence type="ECO:0000256" key="16">
    <source>
        <dbReference type="RuleBase" id="RU004516"/>
    </source>
</evidence>
<dbReference type="InterPro" id="IPR033939">
    <property type="entry name" value="BCAT_family"/>
</dbReference>
<dbReference type="PANTHER" id="PTHR42743">
    <property type="entry name" value="AMINO-ACID AMINOTRANSFERASE"/>
    <property type="match status" value="1"/>
</dbReference>
<evidence type="ECO:0000313" key="18">
    <source>
        <dbReference type="EMBL" id="RCK25494.1"/>
    </source>
</evidence>
<evidence type="ECO:0000256" key="2">
    <source>
        <dbReference type="ARBA" id="ARBA00003109"/>
    </source>
</evidence>
<keyword evidence="7 17" id="KW-0032">Aminotransferase</keyword>
<dbReference type="InterPro" id="IPR036038">
    <property type="entry name" value="Aminotransferase-like"/>
</dbReference>
<comment type="pathway">
    <text evidence="5 17">Amino-acid biosynthesis; L-leucine biosynthesis; L-leucine from 3-methyl-2-oxobutanoate: step 4/4.</text>
</comment>
<dbReference type="GO" id="GO:0009097">
    <property type="term" value="P:isoleucine biosynthetic process"/>
    <property type="evidence" value="ECO:0007669"/>
    <property type="project" value="UniProtKB-UniPathway"/>
</dbReference>
<organism evidence="18 19">
    <name type="scientific">Thalassospira profundimaris</name>
    <dbReference type="NCBI Taxonomy" id="502049"/>
    <lineage>
        <taxon>Bacteria</taxon>
        <taxon>Pseudomonadati</taxon>
        <taxon>Pseudomonadota</taxon>
        <taxon>Alphaproteobacteria</taxon>
        <taxon>Rhodospirillales</taxon>
        <taxon>Thalassospiraceae</taxon>
        <taxon>Thalassospira</taxon>
    </lineage>
</organism>
<evidence type="ECO:0000256" key="15">
    <source>
        <dbReference type="RuleBase" id="RU004106"/>
    </source>
</evidence>
<dbReference type="NCBIfam" id="TIGR01122">
    <property type="entry name" value="ilvE_I"/>
    <property type="match status" value="1"/>
</dbReference>
<dbReference type="CDD" id="cd01557">
    <property type="entry name" value="BCAT_beta_family"/>
    <property type="match status" value="1"/>
</dbReference>
<dbReference type="RefSeq" id="WP_062956429.1">
    <property type="nucleotide sequence ID" value="NZ_JPWB01000001.1"/>
</dbReference>
<sequence>MTTPTFDNRDGYIWYNGELKPWRESTLHVLSHAVHYGSAVFEGERSYNGKVFKLAEHGERLIKSGEILDMKIPYSAAELDDAVVETLAANNITEGYVRRIAWRGSEMMGVSAQTTRINVAIACWEWPSYFAPEERLKGIRLDLSKWARPAPNTAPTNAKASGLYMICTLSKHEAERKGYADALMLDYRGQVAEATGANVFFIKDGQIHTPKPDCFLDGITRRTVIALAKERGYEVIERVIMPEEMADFEECFLTGTAAEVTPVAEIGPYSFTPGQVCKTMMEDYMALVRGENTAVAAE</sequence>
<comment type="pathway">
    <text evidence="4 17">Amino-acid biosynthesis; L-valine biosynthesis; L-valine from pyruvate: step 4/4.</text>
</comment>
<comment type="function">
    <text evidence="2 17">Acts on leucine, isoleucine and valine.</text>
</comment>
<evidence type="ECO:0000313" key="19">
    <source>
        <dbReference type="Proteomes" id="UP000253061"/>
    </source>
</evidence>
<evidence type="ECO:0000256" key="9">
    <source>
        <dbReference type="ARBA" id="ARBA00022679"/>
    </source>
</evidence>
<dbReference type="UniPathway" id="UPA00049">
    <property type="reaction ID" value="UER00062"/>
</dbReference>
<evidence type="ECO:0000256" key="5">
    <source>
        <dbReference type="ARBA" id="ARBA00005072"/>
    </source>
</evidence>
<dbReference type="InterPro" id="IPR050571">
    <property type="entry name" value="Class-IV_PLP-Dep_Aminotrnsfr"/>
</dbReference>
<dbReference type="InterPro" id="IPR001544">
    <property type="entry name" value="Aminotrans_IV"/>
</dbReference>
<dbReference type="PROSITE" id="PS00770">
    <property type="entry name" value="AA_TRANSFER_CLASS_4"/>
    <property type="match status" value="1"/>
</dbReference>
<dbReference type="NCBIfam" id="NF005146">
    <property type="entry name" value="PRK06606.1"/>
    <property type="match status" value="1"/>
</dbReference>
<dbReference type="AlphaFoldDB" id="A0A367VJV7"/>
<dbReference type="GO" id="GO:0052654">
    <property type="term" value="F:L-leucine-2-oxoglutarate transaminase activity"/>
    <property type="evidence" value="ECO:0007669"/>
    <property type="project" value="RHEA"/>
</dbReference>
<dbReference type="UniPathway" id="UPA00047">
    <property type="reaction ID" value="UER00058"/>
</dbReference>
<evidence type="ECO:0000256" key="10">
    <source>
        <dbReference type="ARBA" id="ARBA00022898"/>
    </source>
</evidence>
<comment type="cofactor">
    <cofactor evidence="1 16">
        <name>pyridoxal 5'-phosphate</name>
        <dbReference type="ChEBI" id="CHEBI:597326"/>
    </cofactor>
</comment>
<evidence type="ECO:0000256" key="7">
    <source>
        <dbReference type="ARBA" id="ARBA00022576"/>
    </source>
</evidence>
<keyword evidence="8 17" id="KW-0028">Amino-acid biosynthesis</keyword>
<dbReference type="UniPathway" id="UPA00048">
    <property type="reaction ID" value="UER00073"/>
</dbReference>
<evidence type="ECO:0000256" key="8">
    <source>
        <dbReference type="ARBA" id="ARBA00022605"/>
    </source>
</evidence>
<comment type="catalytic activity">
    <reaction evidence="13 17">
        <text>L-isoleucine + 2-oxoglutarate = (S)-3-methyl-2-oxopentanoate + L-glutamate</text>
        <dbReference type="Rhea" id="RHEA:24801"/>
        <dbReference type="ChEBI" id="CHEBI:16810"/>
        <dbReference type="ChEBI" id="CHEBI:29985"/>
        <dbReference type="ChEBI" id="CHEBI:35146"/>
        <dbReference type="ChEBI" id="CHEBI:58045"/>
        <dbReference type="EC" id="2.6.1.42"/>
    </reaction>
</comment>
<dbReference type="Gene3D" id="3.20.10.10">
    <property type="entry name" value="D-amino Acid Aminotransferase, subunit A, domain 2"/>
    <property type="match status" value="1"/>
</dbReference>
<dbReference type="EC" id="2.6.1.42" evidence="17"/>
<keyword evidence="9 17" id="KW-0808">Transferase</keyword>
<dbReference type="NCBIfam" id="NF005726">
    <property type="entry name" value="PRK07544.1"/>
    <property type="match status" value="1"/>
</dbReference>
<comment type="catalytic activity">
    <reaction evidence="12 17">
        <text>L-valine + 2-oxoglutarate = 3-methyl-2-oxobutanoate + L-glutamate</text>
        <dbReference type="Rhea" id="RHEA:24813"/>
        <dbReference type="ChEBI" id="CHEBI:11851"/>
        <dbReference type="ChEBI" id="CHEBI:16810"/>
        <dbReference type="ChEBI" id="CHEBI:29985"/>
        <dbReference type="ChEBI" id="CHEBI:57762"/>
        <dbReference type="EC" id="2.6.1.42"/>
    </reaction>
</comment>
<gene>
    <name evidence="17" type="primary">ilvE</name>
    <name evidence="18" type="ORF">TH6_02450</name>
</gene>
<dbReference type="Proteomes" id="UP000253061">
    <property type="component" value="Unassembled WGS sequence"/>
</dbReference>
<dbReference type="GO" id="GO:0052656">
    <property type="term" value="F:L-isoleucine-2-oxoglutarate transaminase activity"/>
    <property type="evidence" value="ECO:0007669"/>
    <property type="project" value="RHEA"/>
</dbReference>
<evidence type="ECO:0000256" key="6">
    <source>
        <dbReference type="ARBA" id="ARBA00009320"/>
    </source>
</evidence>
<comment type="pathway">
    <text evidence="3 17">Amino-acid biosynthesis; L-isoleucine biosynthesis; L-isoleucine from 2-oxobutanoate: step 4/4.</text>
</comment>
<evidence type="ECO:0000256" key="17">
    <source>
        <dbReference type="RuleBase" id="RU364094"/>
    </source>
</evidence>
<evidence type="ECO:0000256" key="11">
    <source>
        <dbReference type="ARBA" id="ARBA00023304"/>
    </source>
</evidence>
<evidence type="ECO:0000256" key="4">
    <source>
        <dbReference type="ARBA" id="ARBA00004931"/>
    </source>
</evidence>
<evidence type="ECO:0000256" key="3">
    <source>
        <dbReference type="ARBA" id="ARBA00004824"/>
    </source>
</evidence>